<dbReference type="Proteomes" id="UP000887574">
    <property type="component" value="Unplaced"/>
</dbReference>
<feature type="region of interest" description="Disordered" evidence="1">
    <location>
        <begin position="400"/>
        <end position="442"/>
    </location>
</feature>
<keyword evidence="3" id="KW-1185">Reference proteome</keyword>
<proteinExistence type="predicted"/>
<evidence type="ECO:0000256" key="2">
    <source>
        <dbReference type="SAM" id="Phobius"/>
    </source>
</evidence>
<keyword evidence="2" id="KW-0812">Transmembrane</keyword>
<accession>A0A915ENR6</accession>
<name>A0A915ENR6_9BILA</name>
<sequence>MSTTCLQSTLLAATIFGAIAGTLLLCLLFLALLFYWARSKEWVKFDFPLLEKSSTNCTNNKSNELKGPLTTSRVHPLMAKETRVTGVDEVDGQQLNISNFNKESHFTVQMQPSQLRKKAANMEDDLVDVVGFSIAQHAGSYTHQFVVENVDVAAVGKFSKGDRLVSIRIDVNKMCLDEVDTIFRTLAAVPYSLEVERTAGNHSTARPIQSNLSSHEPKASVPVSLLNLSTTLSTSHCSPNGSFGAVTVTAIYCDAFIVNPKFEEIHEMSTIPTAINSQPPSLPSGSPPLSFQEEEVVELEATSPAPVASPNNSSSPVLVRLRQKRQLIEGSPSRSNEAVVDPASPDCNTRMGFLKDQKEEEVAFTTKAVELDSLVVVQQPQSVISCKKVELELNDSKPVRNGVTTKAMNKDSQKTSAESEDSRNYQNIDISPNKDAKTQNGKAISTQNSILSLEQCGTLEANRKRLERERQQLRQLGII</sequence>
<reference evidence="4" key="1">
    <citation type="submission" date="2022-11" db="UniProtKB">
        <authorList>
            <consortium name="WormBaseParasite"/>
        </authorList>
    </citation>
    <scope>IDENTIFICATION</scope>
</reference>
<evidence type="ECO:0000313" key="3">
    <source>
        <dbReference type="Proteomes" id="UP000887574"/>
    </source>
</evidence>
<feature type="transmembrane region" description="Helical" evidence="2">
    <location>
        <begin position="12"/>
        <end position="37"/>
    </location>
</feature>
<evidence type="ECO:0000256" key="1">
    <source>
        <dbReference type="SAM" id="MobiDB-lite"/>
    </source>
</evidence>
<keyword evidence="2" id="KW-1133">Transmembrane helix</keyword>
<dbReference type="AlphaFoldDB" id="A0A915ENR6"/>
<protein>
    <submittedName>
        <fullName evidence="4">Uncharacterized protein</fullName>
    </submittedName>
</protein>
<organism evidence="3 4">
    <name type="scientific">Ditylenchus dipsaci</name>
    <dbReference type="NCBI Taxonomy" id="166011"/>
    <lineage>
        <taxon>Eukaryota</taxon>
        <taxon>Metazoa</taxon>
        <taxon>Ecdysozoa</taxon>
        <taxon>Nematoda</taxon>
        <taxon>Chromadorea</taxon>
        <taxon>Rhabditida</taxon>
        <taxon>Tylenchina</taxon>
        <taxon>Tylenchomorpha</taxon>
        <taxon>Sphaerularioidea</taxon>
        <taxon>Anguinidae</taxon>
        <taxon>Anguininae</taxon>
        <taxon>Ditylenchus</taxon>
    </lineage>
</organism>
<keyword evidence="2" id="KW-0472">Membrane</keyword>
<evidence type="ECO:0000313" key="4">
    <source>
        <dbReference type="WBParaSite" id="jg7825"/>
    </source>
</evidence>
<dbReference type="WBParaSite" id="jg7825">
    <property type="protein sequence ID" value="jg7825"/>
    <property type="gene ID" value="jg7825"/>
</dbReference>